<dbReference type="Proteomes" id="UP000095286">
    <property type="component" value="Unplaced"/>
</dbReference>
<proteinExistence type="predicted"/>
<organism evidence="1 2">
    <name type="scientific">Rhabditophanes sp. KR3021</name>
    <dbReference type="NCBI Taxonomy" id="114890"/>
    <lineage>
        <taxon>Eukaryota</taxon>
        <taxon>Metazoa</taxon>
        <taxon>Ecdysozoa</taxon>
        <taxon>Nematoda</taxon>
        <taxon>Chromadorea</taxon>
        <taxon>Rhabditida</taxon>
        <taxon>Tylenchina</taxon>
        <taxon>Panagrolaimomorpha</taxon>
        <taxon>Strongyloidoidea</taxon>
        <taxon>Alloionematidae</taxon>
        <taxon>Rhabditophanes</taxon>
    </lineage>
</organism>
<dbReference type="WBParaSite" id="RSKR_0000331900.1">
    <property type="protein sequence ID" value="RSKR_0000331900.1"/>
    <property type="gene ID" value="RSKR_0000331900"/>
</dbReference>
<accession>A0AC35TRN5</accession>
<evidence type="ECO:0000313" key="2">
    <source>
        <dbReference type="WBParaSite" id="RSKR_0000331900.1"/>
    </source>
</evidence>
<name>A0AC35TRN5_9BILA</name>
<reference evidence="2" key="1">
    <citation type="submission" date="2016-11" db="UniProtKB">
        <authorList>
            <consortium name="WormBaseParasite"/>
        </authorList>
    </citation>
    <scope>IDENTIFICATION</scope>
    <source>
        <strain evidence="2">KR3021</strain>
    </source>
</reference>
<protein>
    <submittedName>
        <fullName evidence="2">Tyrosine-protein kinase</fullName>
    </submittedName>
</protein>
<evidence type="ECO:0000313" key="1">
    <source>
        <dbReference type="Proteomes" id="UP000095286"/>
    </source>
</evidence>
<sequence length="838" mass="95957">MQPGHGISVPEKKEAKVQDGVEKTPDDEDNNGNVNGKEDTDIAKLDVTPRSSNNKTSVVKKNDTNDGPGGTHEERQKLSAVLSLNDIMNMPLNKNGKMEPIRNTKTMPNTPIKTTIKETNQVTSAKLTSPVKENVEKVVNVGTAEIVKLDSREASKEGNTKGEEKKKLSEIRKTKGLLAKNPIETEKDNNEDNSAKVELTEDEKKAIVEVLDAEMGKMSQKNEIKSVLEKIEDIEKEQEMGQKDRTSTMPKKKNGKRVYKVAKKSRNGRNAKSISGNTSKEKTTPINGIQLDNAFVDYFSFIQNTKLIKIEKNLDCNPRDLSDEPYYHGNATRESAEKMAFVDGSFIVRRIKDHHDCMYIVTVMSDSKLTHHAILLTRDKGHFWIKKYCFESIPELIRYHVEHNEPIKKDIYIKKWVERNAWQINHEQVRITDYLGSGNFGYVYDGILNKGSFSKSIPVAIKVLIKKNKKETTEDDKITFLREATTMTGFDHRNVIKLMGVCAERDPLMIIIEKAPHGALIDFLEKIQQQIMDIYDERYEVNKLAQDSARTAVSIMEPNSDHPNGDIRNDAEIETEDKNKKLYINRMQNKGYGPIIDDNVYGIIESNVKNETKYSLSDLKHRLSKDIAAGLAYIHSYDTMHRDLAARNVLLGNNYEGKIADFGLSITQSNIKEKQNAKQPLRWMAPEAINGKFSMSSEVWSYSTVVFEIYSNGVRPFDYLSLPKVKKHFKMKNRQDIDERQLIRPLQFFQVPDDVRLILDSCVKYDPGKRPTMENVCKMFNLYNDSDNLPFAKRQHLKFAKHLAFVTNFFKQWLETFFPSYWNEKNNNKNVLPEVYTG</sequence>